<dbReference type="GO" id="GO:0019748">
    <property type="term" value="P:secondary metabolic process"/>
    <property type="evidence" value="ECO:0007669"/>
    <property type="project" value="TreeGrafter"/>
</dbReference>
<dbReference type="GeneID" id="28821327"/>
<keyword evidence="6" id="KW-1185">Reference proteome</keyword>
<proteinExistence type="inferred from homology"/>
<evidence type="ECO:0000256" key="1">
    <source>
        <dbReference type="ARBA" id="ARBA00022793"/>
    </source>
</evidence>
<dbReference type="GO" id="GO:0005829">
    <property type="term" value="C:cytosol"/>
    <property type="evidence" value="ECO:0007669"/>
    <property type="project" value="TreeGrafter"/>
</dbReference>
<dbReference type="GO" id="GO:0016787">
    <property type="term" value="F:hydrolase activity"/>
    <property type="evidence" value="ECO:0007669"/>
    <property type="project" value="UniProtKB-KW"/>
</dbReference>
<evidence type="ECO:0000313" key="5">
    <source>
        <dbReference type="EMBL" id="KUJ21151.1"/>
    </source>
</evidence>
<evidence type="ECO:0000259" key="4">
    <source>
        <dbReference type="Pfam" id="PF04909"/>
    </source>
</evidence>
<dbReference type="OrthoDB" id="432010at2759"/>
<evidence type="ECO:0000313" key="6">
    <source>
        <dbReference type="Proteomes" id="UP000070700"/>
    </source>
</evidence>
<gene>
    <name evidence="5" type="ORF">LY89DRAFT_639056</name>
</gene>
<dbReference type="AlphaFoldDB" id="A0A194XLY7"/>
<keyword evidence="1 3" id="KW-0210">Decarboxylase</keyword>
<dbReference type="GO" id="GO:0016831">
    <property type="term" value="F:carboxy-lyase activity"/>
    <property type="evidence" value="ECO:0007669"/>
    <property type="project" value="UniProtKB-KW"/>
</dbReference>
<organism evidence="5 6">
    <name type="scientific">Mollisia scopiformis</name>
    <name type="common">Conifer needle endophyte fungus</name>
    <name type="synonym">Phialocephala scopiformis</name>
    <dbReference type="NCBI Taxonomy" id="149040"/>
    <lineage>
        <taxon>Eukaryota</taxon>
        <taxon>Fungi</taxon>
        <taxon>Dikarya</taxon>
        <taxon>Ascomycota</taxon>
        <taxon>Pezizomycotina</taxon>
        <taxon>Leotiomycetes</taxon>
        <taxon>Helotiales</taxon>
        <taxon>Mollisiaceae</taxon>
        <taxon>Mollisia</taxon>
    </lineage>
</organism>
<accession>A0A194XLY7</accession>
<dbReference type="PANTHER" id="PTHR21240:SF30">
    <property type="entry name" value="AMIDOHYDROLASE-RELATED DOMAIN-CONTAINING PROTEIN-RELATED"/>
    <property type="match status" value="1"/>
</dbReference>
<name>A0A194XLY7_MOLSC</name>
<protein>
    <submittedName>
        <fullName evidence="5">Putative metal-dependent hydrolase</fullName>
    </submittedName>
</protein>
<dbReference type="STRING" id="149040.A0A194XLY7"/>
<comment type="similarity">
    <text evidence="3">Belongs to the metallo-dependent hydrolases superfamily.</text>
</comment>
<reference evidence="5 6" key="1">
    <citation type="submission" date="2015-10" db="EMBL/GenBank/DDBJ databases">
        <title>Full genome of DAOMC 229536 Phialocephala scopiformis, a fungal endophyte of spruce producing the potent anti-insectan compound rugulosin.</title>
        <authorList>
            <consortium name="DOE Joint Genome Institute"/>
            <person name="Walker A.K."/>
            <person name="Frasz S.L."/>
            <person name="Seifert K.A."/>
            <person name="Miller J.D."/>
            <person name="Mondo S.J."/>
            <person name="Labutti K."/>
            <person name="Lipzen A."/>
            <person name="Dockter R."/>
            <person name="Kennedy M."/>
            <person name="Grigoriev I.V."/>
            <person name="Spatafora J.W."/>
        </authorList>
    </citation>
    <scope>NUCLEOTIDE SEQUENCE [LARGE SCALE GENOMIC DNA]</scope>
    <source>
        <strain evidence="5 6">CBS 120377</strain>
    </source>
</reference>
<keyword evidence="5" id="KW-0378">Hydrolase</keyword>
<dbReference type="KEGG" id="psco:LY89DRAFT_639056"/>
<sequence length="381" mass="42808">MSRRVLQSGVLRFRNQTKYCKITSIKSFRHTLSPKTHIKHFASTTTLNSQHHNHQPPTMLPLLTLEEHYVSTSLASAPDGISSHMPLPPHLSAKLLSLSTERITDMDTSCVALQVLSHAPLDTTSVLCTQTNNELHASISQNPSRFAAFALLPMGEPEAAAKELERCVKELGFVGALVNNHMQGRYYDDAFFWPVFAKAEALDVPIYIHPAFAAEEMMPHFQGNYDSGVAGALSAYGWGWHVDTALTFLRLYCAGLFDRFPRLKIVIGHMGELLPFQYERLLGVSERMFGRKERGLDVVWDENLWVTTSGMFSLSALECLLKSKRKSREKVLFSIDYPFSGNEKGRRFVEEIEESGLLGGEELRAFAYGNAEKLLKLKLKV</sequence>
<dbReference type="SUPFAM" id="SSF51556">
    <property type="entry name" value="Metallo-dependent hydrolases"/>
    <property type="match status" value="1"/>
</dbReference>
<dbReference type="Pfam" id="PF04909">
    <property type="entry name" value="Amidohydro_2"/>
    <property type="match status" value="1"/>
</dbReference>
<dbReference type="InParanoid" id="A0A194XLY7"/>
<evidence type="ECO:0000256" key="3">
    <source>
        <dbReference type="RuleBase" id="RU366045"/>
    </source>
</evidence>
<dbReference type="PANTHER" id="PTHR21240">
    <property type="entry name" value="2-AMINO-3-CARBOXYLMUCONATE-6-SEMIALDEHYDE DECARBOXYLASE"/>
    <property type="match status" value="1"/>
</dbReference>
<keyword evidence="2 3" id="KW-0456">Lyase</keyword>
<dbReference type="InterPro" id="IPR032465">
    <property type="entry name" value="ACMSD"/>
</dbReference>
<dbReference type="Proteomes" id="UP000070700">
    <property type="component" value="Unassembled WGS sequence"/>
</dbReference>
<dbReference type="InterPro" id="IPR006680">
    <property type="entry name" value="Amidohydro-rel"/>
</dbReference>
<dbReference type="RefSeq" id="XP_018075506.1">
    <property type="nucleotide sequence ID" value="XM_018211601.1"/>
</dbReference>
<dbReference type="Gene3D" id="3.20.20.140">
    <property type="entry name" value="Metal-dependent hydrolases"/>
    <property type="match status" value="1"/>
</dbReference>
<feature type="domain" description="Amidohydrolase-related" evidence="4">
    <location>
        <begin position="126"/>
        <end position="377"/>
    </location>
</feature>
<dbReference type="EMBL" id="KQ947408">
    <property type="protein sequence ID" value="KUJ21151.1"/>
    <property type="molecule type" value="Genomic_DNA"/>
</dbReference>
<evidence type="ECO:0000256" key="2">
    <source>
        <dbReference type="ARBA" id="ARBA00023239"/>
    </source>
</evidence>
<dbReference type="InterPro" id="IPR032466">
    <property type="entry name" value="Metal_Hydrolase"/>
</dbReference>